<proteinExistence type="predicted"/>
<accession>A0AA41SG18</accession>
<evidence type="ECO:0000256" key="1">
    <source>
        <dbReference type="ARBA" id="ARBA00004141"/>
    </source>
</evidence>
<keyword evidence="4 5" id="KW-0472">Membrane</keyword>
<name>A0AA41SG18_PAPNU</name>
<protein>
    <recommendedName>
        <fullName evidence="6">EXPERA domain-containing protein</fullName>
    </recommendedName>
</protein>
<dbReference type="InterPro" id="IPR051987">
    <property type="entry name" value="Sigma-2_receptor-like"/>
</dbReference>
<dbReference type="EMBL" id="JAJJMA010143757">
    <property type="protein sequence ID" value="MCL7034270.1"/>
    <property type="molecule type" value="Genomic_DNA"/>
</dbReference>
<feature type="transmembrane region" description="Helical" evidence="5">
    <location>
        <begin position="27"/>
        <end position="49"/>
    </location>
</feature>
<comment type="subcellular location">
    <subcellularLocation>
        <location evidence="1">Membrane</location>
        <topology evidence="1">Multi-pass membrane protein</topology>
    </subcellularLocation>
</comment>
<keyword evidence="2 5" id="KW-0812">Transmembrane</keyword>
<dbReference type="InterPro" id="IPR033118">
    <property type="entry name" value="EXPERA"/>
</dbReference>
<evidence type="ECO:0000313" key="8">
    <source>
        <dbReference type="Proteomes" id="UP001177140"/>
    </source>
</evidence>
<gene>
    <name evidence="7" type="ORF">MKW94_010674</name>
</gene>
<sequence length="101" mass="11260">MVVWTPLIDIGHILARYGNPNFSIPRFFVVLILVEHLLVWPLCIANFYGIFTRKSWAKKTCFIYGVGAAIAMGVSSILSSIYVPFLGFALISVLNGLVPHY</sequence>
<comment type="caution">
    <text evidence="7">The sequence shown here is derived from an EMBL/GenBank/DDBJ whole genome shotgun (WGS) entry which is preliminary data.</text>
</comment>
<keyword evidence="8" id="KW-1185">Reference proteome</keyword>
<dbReference type="AlphaFoldDB" id="A0AA41SG18"/>
<evidence type="ECO:0000256" key="4">
    <source>
        <dbReference type="ARBA" id="ARBA00023136"/>
    </source>
</evidence>
<organism evidence="7 8">
    <name type="scientific">Papaver nudicaule</name>
    <name type="common">Iceland poppy</name>
    <dbReference type="NCBI Taxonomy" id="74823"/>
    <lineage>
        <taxon>Eukaryota</taxon>
        <taxon>Viridiplantae</taxon>
        <taxon>Streptophyta</taxon>
        <taxon>Embryophyta</taxon>
        <taxon>Tracheophyta</taxon>
        <taxon>Spermatophyta</taxon>
        <taxon>Magnoliopsida</taxon>
        <taxon>Ranunculales</taxon>
        <taxon>Papaveraceae</taxon>
        <taxon>Papaveroideae</taxon>
        <taxon>Papaver</taxon>
    </lineage>
</organism>
<dbReference type="Pfam" id="PF05241">
    <property type="entry name" value="EBP"/>
    <property type="match status" value="1"/>
</dbReference>
<dbReference type="GO" id="GO:0005783">
    <property type="term" value="C:endoplasmic reticulum"/>
    <property type="evidence" value="ECO:0007669"/>
    <property type="project" value="TreeGrafter"/>
</dbReference>
<evidence type="ECO:0000256" key="5">
    <source>
        <dbReference type="SAM" id="Phobius"/>
    </source>
</evidence>
<keyword evidence="3 5" id="KW-1133">Transmembrane helix</keyword>
<dbReference type="PANTHER" id="PTHR31204:SF1">
    <property type="entry name" value="SIGMA INTRACELLULAR RECEPTOR 2"/>
    <property type="match status" value="1"/>
</dbReference>
<feature type="transmembrane region" description="Helical" evidence="5">
    <location>
        <begin position="61"/>
        <end position="94"/>
    </location>
</feature>
<dbReference type="PANTHER" id="PTHR31204">
    <property type="entry name" value="SIGMA INTRACELLULAR RECEPTOR 2"/>
    <property type="match status" value="1"/>
</dbReference>
<evidence type="ECO:0000256" key="3">
    <source>
        <dbReference type="ARBA" id="ARBA00022989"/>
    </source>
</evidence>
<evidence type="ECO:0000313" key="7">
    <source>
        <dbReference type="EMBL" id="MCL7034270.1"/>
    </source>
</evidence>
<evidence type="ECO:0000256" key="2">
    <source>
        <dbReference type="ARBA" id="ARBA00022692"/>
    </source>
</evidence>
<dbReference type="Proteomes" id="UP001177140">
    <property type="component" value="Unassembled WGS sequence"/>
</dbReference>
<feature type="domain" description="EXPERA" evidence="6">
    <location>
        <begin position="14"/>
        <end position="74"/>
    </location>
</feature>
<evidence type="ECO:0000259" key="6">
    <source>
        <dbReference type="Pfam" id="PF05241"/>
    </source>
</evidence>
<reference evidence="7" key="1">
    <citation type="submission" date="2022-03" db="EMBL/GenBank/DDBJ databases">
        <title>A functionally conserved STORR gene fusion in Papaver species that diverged 16.8 million years ago.</title>
        <authorList>
            <person name="Catania T."/>
        </authorList>
    </citation>
    <scope>NUCLEOTIDE SEQUENCE</scope>
    <source>
        <strain evidence="7">S-191538</strain>
    </source>
</reference>